<keyword evidence="2" id="KW-1185">Reference proteome</keyword>
<organism evidence="1 2">
    <name type="scientific">Vibrio ichthyoenteri ATCC 700023</name>
    <dbReference type="NCBI Taxonomy" id="870968"/>
    <lineage>
        <taxon>Bacteria</taxon>
        <taxon>Pseudomonadati</taxon>
        <taxon>Pseudomonadota</taxon>
        <taxon>Gammaproteobacteria</taxon>
        <taxon>Vibrionales</taxon>
        <taxon>Vibrionaceae</taxon>
        <taxon>Vibrio</taxon>
    </lineage>
</organism>
<dbReference type="RefSeq" id="WP_006714196.1">
    <property type="nucleotide sequence ID" value="NZ_AFWF01000277.1"/>
</dbReference>
<dbReference type="OrthoDB" id="6190702at2"/>
<reference evidence="1 2" key="1">
    <citation type="journal article" date="2012" name="Int. J. Syst. Evol. Microbiol.">
        <title>Vibrio caribbeanicus sp. nov., isolated from the marine sponge Scleritoderma cyanea.</title>
        <authorList>
            <person name="Hoffmann M."/>
            <person name="Monday S.R."/>
            <person name="Allard M.W."/>
            <person name="Strain E.A."/>
            <person name="Whittaker P."/>
            <person name="Naum M."/>
            <person name="McCarthy P.J."/>
            <person name="Lopez J.V."/>
            <person name="Fischer M."/>
            <person name="Brown E.W."/>
        </authorList>
    </citation>
    <scope>NUCLEOTIDE SEQUENCE [LARGE SCALE GENOMIC DNA]</scope>
    <source>
        <strain evidence="1 2">ATCC 700023</strain>
    </source>
</reference>
<protein>
    <submittedName>
        <fullName evidence="1">Uncharacterized protein</fullName>
    </submittedName>
</protein>
<dbReference type="AlphaFoldDB" id="F9S6T5"/>
<accession>F9S6T5</accession>
<dbReference type="EMBL" id="AFWF01000277">
    <property type="protein sequence ID" value="EGU32380.1"/>
    <property type="molecule type" value="Genomic_DNA"/>
</dbReference>
<dbReference type="Proteomes" id="UP000004605">
    <property type="component" value="Unassembled WGS sequence"/>
</dbReference>
<sequence length="313" mass="35859">MYDSIVLNEASLPFDSEDECNENLASFFEMLHRTKLSNVQFSRADGIEGDWNSLVYAENFQFGQWLNNIDDKDQFRQIQSVLSSIKCPVTTPHSEYLFHLASDTNVDVEGLGYASLNDSHGLSFPSKAHWKANSIKINQLWYLNDVEHSNKVDVPNICTLSHIELFLVGLEKEQQANRDYFNSIETEKNIDFPNLIFSHTVLKTFRSSTLSAIDQRYAIRALKQLDTAITLSKNITELAKNANLRISGESVPTMDNSRLKRLRRFKHPTLGNQIFEDHVKNFPNSKRMHIISDYINNTVCIGYFGNHLKTSSE</sequence>
<comment type="caution">
    <text evidence="1">The sequence shown here is derived from an EMBL/GenBank/DDBJ whole genome shotgun (WGS) entry which is preliminary data.</text>
</comment>
<proteinExistence type="predicted"/>
<gene>
    <name evidence="1" type="ORF">VII00023_09279</name>
</gene>
<evidence type="ECO:0000313" key="2">
    <source>
        <dbReference type="Proteomes" id="UP000004605"/>
    </source>
</evidence>
<name>F9S6T5_9VIBR</name>
<evidence type="ECO:0000313" key="1">
    <source>
        <dbReference type="EMBL" id="EGU32380.1"/>
    </source>
</evidence>